<dbReference type="Proteomes" id="UP000003751">
    <property type="component" value="Unassembled WGS sequence"/>
</dbReference>
<feature type="region of interest" description="Disordered" evidence="1">
    <location>
        <begin position="160"/>
        <end position="180"/>
    </location>
</feature>
<reference evidence="5" key="2">
    <citation type="submission" date="2016-11" db="EMBL/GenBank/DDBJ databases">
        <authorList>
            <person name="Varghese N."/>
            <person name="Submissions S."/>
        </authorList>
    </citation>
    <scope>NUCLEOTIDE SEQUENCE [LARGE SCALE GENOMIC DNA]</scope>
    <source>
        <strain evidence="5">DX253</strain>
    </source>
</reference>
<proteinExistence type="predicted"/>
<reference evidence="2 4" key="1">
    <citation type="journal article" date="2014" name="ISME J.">
        <title>Trehalose/2-sulfotrehalose biosynthesis and glycine-betaine uptake are widely spread mechanisms for osmoadaptation in the Halobacteriales.</title>
        <authorList>
            <person name="Youssef N.H."/>
            <person name="Savage-Ashlock K.N."/>
            <person name="McCully A.L."/>
            <person name="Luedtke B."/>
            <person name="Shaw E.I."/>
            <person name="Hoff W.D."/>
            <person name="Elshahed M.S."/>
        </authorList>
    </citation>
    <scope>NUCLEOTIDE SEQUENCE [LARGE SCALE GENOMIC DNA]</scope>
    <source>
        <strain evidence="2 4">DX253</strain>
    </source>
</reference>
<sequence>MELTRRDALSALAASGVAVVGGAALVESDVLEFGDDGKEPALATHDIDTLVAVARVVFPTEVTGIREFVTTYAVGRTEDRPGYRLGTAAAISTLDTYATEWYDGTFVELDRETRNTLLDEMGVATAHPDPDGSDAARVRYYLVNDVLFALFTSPTGGKLVGTENPQGYPGGLDTYRGGDE</sequence>
<dbReference type="NCBIfam" id="TIGR01409">
    <property type="entry name" value="TAT_signal_seq"/>
    <property type="match status" value="1"/>
</dbReference>
<gene>
    <name evidence="3" type="ORF">SAMN05444342_0506</name>
    <name evidence="2" type="ORF">ZOD2009_09333</name>
</gene>
<dbReference type="STRING" id="797209.GCA_000376445_00434"/>
<accession>E7QSU1</accession>
<evidence type="ECO:0000256" key="1">
    <source>
        <dbReference type="SAM" id="MobiDB-lite"/>
    </source>
</evidence>
<keyword evidence="5" id="KW-1185">Reference proteome</keyword>
<dbReference type="Proteomes" id="UP000184203">
    <property type="component" value="Unassembled WGS sequence"/>
</dbReference>
<dbReference type="InterPro" id="IPR019546">
    <property type="entry name" value="TAT_signal_bac_arc"/>
</dbReference>
<dbReference type="AlphaFoldDB" id="E7QSU1"/>
<dbReference type="EMBL" id="AEMG01000007">
    <property type="protein sequence ID" value="EFW92500.1"/>
    <property type="molecule type" value="Genomic_DNA"/>
</dbReference>
<dbReference type="EMBL" id="FRAN01000001">
    <property type="protein sequence ID" value="SHK08064.1"/>
    <property type="molecule type" value="Genomic_DNA"/>
</dbReference>
<reference evidence="3" key="3">
    <citation type="submission" date="2016-11" db="EMBL/GenBank/DDBJ databases">
        <authorList>
            <person name="Jaros S."/>
            <person name="Januszkiewicz K."/>
            <person name="Wedrychowicz H."/>
        </authorList>
    </citation>
    <scope>NUCLEOTIDE SEQUENCE [LARGE SCALE GENOMIC DNA]</scope>
    <source>
        <strain evidence="3">DX253</strain>
    </source>
</reference>
<evidence type="ECO:0000313" key="2">
    <source>
        <dbReference type="EMBL" id="EFW92500.1"/>
    </source>
</evidence>
<protein>
    <submittedName>
        <fullName evidence="3">Tat (Twin-arginine translocation) pathway signal sequence</fullName>
    </submittedName>
</protein>
<evidence type="ECO:0000313" key="3">
    <source>
        <dbReference type="EMBL" id="SHK08064.1"/>
    </source>
</evidence>
<dbReference type="Pfam" id="PF13618">
    <property type="entry name" value="Gluconate_2-dh3"/>
    <property type="match status" value="1"/>
</dbReference>
<dbReference type="PATRIC" id="fig|797209.4.peg.1866"/>
<name>E7QSU1_HALPU</name>
<dbReference type="RefSeq" id="WP_007979112.1">
    <property type="nucleotide sequence ID" value="NZ_AEMG01000007.1"/>
</dbReference>
<dbReference type="InterPro" id="IPR027056">
    <property type="entry name" value="Gluconate_2DH_su3"/>
</dbReference>
<dbReference type="OrthoDB" id="198474at2157"/>
<evidence type="ECO:0000313" key="5">
    <source>
        <dbReference type="Proteomes" id="UP000184203"/>
    </source>
</evidence>
<dbReference type="eggNOG" id="arCOG04549">
    <property type="taxonomic scope" value="Archaea"/>
</dbReference>
<evidence type="ECO:0000313" key="4">
    <source>
        <dbReference type="Proteomes" id="UP000003751"/>
    </source>
</evidence>
<organism evidence="2 4">
    <name type="scientific">Haladaptatus paucihalophilus DX253</name>
    <dbReference type="NCBI Taxonomy" id="797209"/>
    <lineage>
        <taxon>Archaea</taxon>
        <taxon>Methanobacteriati</taxon>
        <taxon>Methanobacteriota</taxon>
        <taxon>Stenosarchaea group</taxon>
        <taxon>Halobacteria</taxon>
        <taxon>Halobacteriales</taxon>
        <taxon>Haladaptataceae</taxon>
        <taxon>Haladaptatus</taxon>
    </lineage>
</organism>